<dbReference type="EMBL" id="BMMN01000011">
    <property type="protein sequence ID" value="GGO23661.1"/>
    <property type="molecule type" value="Genomic_DNA"/>
</dbReference>
<dbReference type="PANTHER" id="PTHR43464">
    <property type="entry name" value="METHYLTRANSFERASE"/>
    <property type="match status" value="1"/>
</dbReference>
<dbReference type="GO" id="GO:0032259">
    <property type="term" value="P:methylation"/>
    <property type="evidence" value="ECO:0007669"/>
    <property type="project" value="UniProtKB-KW"/>
</dbReference>
<dbReference type="Pfam" id="PF13489">
    <property type="entry name" value="Methyltransf_23"/>
    <property type="match status" value="1"/>
</dbReference>
<keyword evidence="2 4" id="KW-0808">Transferase</keyword>
<dbReference type="SUPFAM" id="SSF53335">
    <property type="entry name" value="S-adenosyl-L-methionine-dependent methyltransferases"/>
    <property type="match status" value="1"/>
</dbReference>
<evidence type="ECO:0000256" key="1">
    <source>
        <dbReference type="ARBA" id="ARBA00022603"/>
    </source>
</evidence>
<gene>
    <name evidence="4" type="primary">ubiG</name>
    <name evidence="4" type="ORF">GCM10011574_53310</name>
</gene>
<dbReference type="RefSeq" id="WP_208762302.1">
    <property type="nucleotide sequence ID" value="NZ_BMMN01000011.1"/>
</dbReference>
<name>A0A8H9H3E5_9ACTN</name>
<organism evidence="4 5">
    <name type="scientific">Microbispora bryophytorum</name>
    <dbReference type="NCBI Taxonomy" id="1460882"/>
    <lineage>
        <taxon>Bacteria</taxon>
        <taxon>Bacillati</taxon>
        <taxon>Actinomycetota</taxon>
        <taxon>Actinomycetes</taxon>
        <taxon>Streptosporangiales</taxon>
        <taxon>Streptosporangiaceae</taxon>
        <taxon>Microbispora</taxon>
    </lineage>
</organism>
<keyword evidence="5" id="KW-1185">Reference proteome</keyword>
<dbReference type="AlphaFoldDB" id="A0A8H9H3E5"/>
<dbReference type="GO" id="GO:0008168">
    <property type="term" value="F:methyltransferase activity"/>
    <property type="evidence" value="ECO:0007669"/>
    <property type="project" value="UniProtKB-KW"/>
</dbReference>
<evidence type="ECO:0000313" key="4">
    <source>
        <dbReference type="EMBL" id="GGO23661.1"/>
    </source>
</evidence>
<evidence type="ECO:0000256" key="3">
    <source>
        <dbReference type="ARBA" id="ARBA00022691"/>
    </source>
</evidence>
<dbReference type="Gene3D" id="3.40.50.150">
    <property type="entry name" value="Vaccinia Virus protein VP39"/>
    <property type="match status" value="1"/>
</dbReference>
<sequence length="278" mass="30771">MTTHQAEAIGRDRFAFGDNWLKFIELMDERRIEQAVASLTAALGVEDLSGRSFLDVGCGSGLFSLAARRLGARVHSFDYDPDSVAACSLLRDRYASREDWTVERGSILDEAYLAGLGTFDIVYSWGVLHHTGDMWGAIGAASALTEPGGSLFIAIYNDQGLASRVWWRIKRRYVQGGPLTRKSLLLGGKTYFRTRTAVANMAKRAVGEPVPSRVPRRGMSQGHDLVDWIGGFPFEVATPEQIFGFLHGRGFRLRFLKTCRGGLGCNEFVFTAPRTPRD</sequence>
<accession>A0A8H9H3E5</accession>
<dbReference type="CDD" id="cd02440">
    <property type="entry name" value="AdoMet_MTases"/>
    <property type="match status" value="1"/>
</dbReference>
<keyword evidence="1 4" id="KW-0489">Methyltransferase</keyword>
<comment type="caution">
    <text evidence="4">The sequence shown here is derived from an EMBL/GenBank/DDBJ whole genome shotgun (WGS) entry which is preliminary data.</text>
</comment>
<protein>
    <submittedName>
        <fullName evidence="4">SAM-dependent methyltransferase</fullName>
    </submittedName>
</protein>
<dbReference type="PANTHER" id="PTHR43464:SF19">
    <property type="entry name" value="UBIQUINONE BIOSYNTHESIS O-METHYLTRANSFERASE, MITOCHONDRIAL"/>
    <property type="match status" value="1"/>
</dbReference>
<dbReference type="Proteomes" id="UP000653480">
    <property type="component" value="Unassembled WGS sequence"/>
</dbReference>
<evidence type="ECO:0000313" key="5">
    <source>
        <dbReference type="Proteomes" id="UP000653480"/>
    </source>
</evidence>
<keyword evidence="3" id="KW-0949">S-adenosyl-L-methionine</keyword>
<evidence type="ECO:0000256" key="2">
    <source>
        <dbReference type="ARBA" id="ARBA00022679"/>
    </source>
</evidence>
<dbReference type="InterPro" id="IPR029063">
    <property type="entry name" value="SAM-dependent_MTases_sf"/>
</dbReference>
<reference evidence="4" key="2">
    <citation type="submission" date="2020-09" db="EMBL/GenBank/DDBJ databases">
        <authorList>
            <person name="Sun Q."/>
            <person name="Zhou Y."/>
        </authorList>
    </citation>
    <scope>NUCLEOTIDE SEQUENCE</scope>
    <source>
        <strain evidence="4">CGMCC 4.7138</strain>
    </source>
</reference>
<reference evidence="4" key="1">
    <citation type="journal article" date="2014" name="Int. J. Syst. Evol. Microbiol.">
        <title>Complete genome sequence of Corynebacterium casei LMG S-19264T (=DSM 44701T), isolated from a smear-ripened cheese.</title>
        <authorList>
            <consortium name="US DOE Joint Genome Institute (JGI-PGF)"/>
            <person name="Walter F."/>
            <person name="Albersmeier A."/>
            <person name="Kalinowski J."/>
            <person name="Ruckert C."/>
        </authorList>
    </citation>
    <scope>NUCLEOTIDE SEQUENCE</scope>
    <source>
        <strain evidence="4">CGMCC 4.7138</strain>
    </source>
</reference>
<proteinExistence type="predicted"/>